<reference evidence="6 7" key="1">
    <citation type="submission" date="2013-07" db="EMBL/GenBank/DDBJ databases">
        <title>The Genome Sequence of Kwoniella mangroviensis CBS10435.</title>
        <authorList>
            <consortium name="The Broad Institute Genome Sequencing Platform"/>
            <person name="Cuomo C."/>
            <person name="Litvintseva A."/>
            <person name="Chen Y."/>
            <person name="Heitman J."/>
            <person name="Sun S."/>
            <person name="Springer D."/>
            <person name="Dromer F."/>
            <person name="Young S.K."/>
            <person name="Zeng Q."/>
            <person name="Gargeya S."/>
            <person name="Fitzgerald M."/>
            <person name="Abouelleil A."/>
            <person name="Alvarado L."/>
            <person name="Berlin A.M."/>
            <person name="Chapman S.B."/>
            <person name="Dewar J."/>
            <person name="Goldberg J."/>
            <person name="Griggs A."/>
            <person name="Gujja S."/>
            <person name="Hansen M."/>
            <person name="Howarth C."/>
            <person name="Imamovic A."/>
            <person name="Larimer J."/>
            <person name="McCowan C."/>
            <person name="Murphy C."/>
            <person name="Pearson M."/>
            <person name="Priest M."/>
            <person name="Roberts A."/>
            <person name="Saif S."/>
            <person name="Shea T."/>
            <person name="Sykes S."/>
            <person name="Wortman J."/>
            <person name="Nusbaum C."/>
            <person name="Birren B."/>
        </authorList>
    </citation>
    <scope>NUCLEOTIDE SEQUENCE [LARGE SCALE GENOMIC DNA]</scope>
    <source>
        <strain evidence="6 7">CBS 10435</strain>
    </source>
</reference>
<feature type="compositionally biased region" description="Basic and acidic residues" evidence="5">
    <location>
        <begin position="338"/>
        <end position="348"/>
    </location>
</feature>
<keyword evidence="2" id="KW-0963">Cytoplasm</keyword>
<feature type="region of interest" description="Disordered" evidence="5">
    <location>
        <begin position="338"/>
        <end position="379"/>
    </location>
</feature>
<proteinExistence type="predicted"/>
<dbReference type="AlphaFoldDB" id="A0A1B9ISW3"/>
<dbReference type="OrthoDB" id="2190947at2759"/>
<dbReference type="GO" id="GO:0005786">
    <property type="term" value="C:signal recognition particle, endoplasmic reticulum targeting"/>
    <property type="evidence" value="ECO:0007669"/>
    <property type="project" value="UniProtKB-KW"/>
</dbReference>
<evidence type="ECO:0000256" key="2">
    <source>
        <dbReference type="ARBA" id="ARBA00022490"/>
    </source>
</evidence>
<organism evidence="6 7">
    <name type="scientific">Kwoniella mangroviensis CBS 10435</name>
    <dbReference type="NCBI Taxonomy" id="1331196"/>
    <lineage>
        <taxon>Eukaryota</taxon>
        <taxon>Fungi</taxon>
        <taxon>Dikarya</taxon>
        <taxon>Basidiomycota</taxon>
        <taxon>Agaricomycotina</taxon>
        <taxon>Tremellomycetes</taxon>
        <taxon>Tremellales</taxon>
        <taxon>Cryptococcaceae</taxon>
        <taxon>Kwoniella</taxon>
    </lineage>
</organism>
<evidence type="ECO:0000313" key="6">
    <source>
        <dbReference type="EMBL" id="OCF58631.1"/>
    </source>
</evidence>
<dbReference type="Gene3D" id="3.30.56.30">
    <property type="entry name" value="Signal recognition particle, SRP19-like subunit"/>
    <property type="match status" value="1"/>
</dbReference>
<feature type="compositionally biased region" description="Low complexity" evidence="5">
    <location>
        <begin position="258"/>
        <end position="271"/>
    </location>
</feature>
<feature type="compositionally biased region" description="Acidic residues" evidence="5">
    <location>
        <begin position="1"/>
        <end position="13"/>
    </location>
</feature>
<feature type="compositionally biased region" description="Basic and acidic residues" evidence="5">
    <location>
        <begin position="77"/>
        <end position="87"/>
    </location>
</feature>
<evidence type="ECO:0000256" key="4">
    <source>
        <dbReference type="ARBA" id="ARBA00023274"/>
    </source>
</evidence>
<dbReference type="PANTHER" id="PTHR17453">
    <property type="entry name" value="SIGNAL RECOGNITION PARTICLE 19 KD PROTEIN"/>
    <property type="match status" value="1"/>
</dbReference>
<dbReference type="SUPFAM" id="SSF69695">
    <property type="entry name" value="SRP19"/>
    <property type="match status" value="1"/>
</dbReference>
<dbReference type="InterPro" id="IPR002778">
    <property type="entry name" value="Signal_recog_particle_SRP19"/>
</dbReference>
<name>A0A1B9ISW3_9TREE</name>
<feature type="region of interest" description="Disordered" evidence="5">
    <location>
        <begin position="241"/>
        <end position="316"/>
    </location>
</feature>
<comment type="subcellular location">
    <subcellularLocation>
        <location evidence="1">Cytoplasm</location>
    </subcellularLocation>
</comment>
<dbReference type="Pfam" id="PF01922">
    <property type="entry name" value="SRP19"/>
    <property type="match status" value="1"/>
</dbReference>
<keyword evidence="3" id="KW-0733">Signal recognition particle</keyword>
<feature type="region of interest" description="Disordered" evidence="5">
    <location>
        <begin position="1"/>
        <end position="103"/>
    </location>
</feature>
<feature type="compositionally biased region" description="Pro residues" evidence="5">
    <location>
        <begin position="300"/>
        <end position="313"/>
    </location>
</feature>
<dbReference type="EMBL" id="KI669461">
    <property type="protein sequence ID" value="OCF58631.1"/>
    <property type="molecule type" value="Genomic_DNA"/>
</dbReference>
<evidence type="ECO:0000256" key="3">
    <source>
        <dbReference type="ARBA" id="ARBA00023135"/>
    </source>
</evidence>
<dbReference type="Proteomes" id="UP000092583">
    <property type="component" value="Unassembled WGS sequence"/>
</dbReference>
<reference evidence="7" key="2">
    <citation type="submission" date="2013-12" db="EMBL/GenBank/DDBJ databases">
        <title>Evolution of pathogenesis and genome organization in the Tremellales.</title>
        <authorList>
            <person name="Cuomo C."/>
            <person name="Litvintseva A."/>
            <person name="Heitman J."/>
            <person name="Chen Y."/>
            <person name="Sun S."/>
            <person name="Springer D."/>
            <person name="Dromer F."/>
            <person name="Young S."/>
            <person name="Zeng Q."/>
            <person name="Chapman S."/>
            <person name="Gujja S."/>
            <person name="Saif S."/>
            <person name="Birren B."/>
        </authorList>
    </citation>
    <scope>NUCLEOTIDE SEQUENCE [LARGE SCALE GENOMIC DNA]</scope>
    <source>
        <strain evidence="7">CBS 10435</strain>
    </source>
</reference>
<gene>
    <name evidence="6" type="ORF">L486_03120</name>
</gene>
<evidence type="ECO:0000256" key="5">
    <source>
        <dbReference type="SAM" id="MobiDB-lite"/>
    </source>
</evidence>
<dbReference type="STRING" id="1331196.A0A1B9ISW3"/>
<dbReference type="GO" id="GO:0008312">
    <property type="term" value="F:7S RNA binding"/>
    <property type="evidence" value="ECO:0007669"/>
    <property type="project" value="InterPro"/>
</dbReference>
<feature type="compositionally biased region" description="Basic residues" evidence="5">
    <location>
        <begin position="369"/>
        <end position="379"/>
    </location>
</feature>
<evidence type="ECO:0000256" key="1">
    <source>
        <dbReference type="ARBA" id="ARBA00004496"/>
    </source>
</evidence>
<dbReference type="PANTHER" id="PTHR17453:SF0">
    <property type="entry name" value="SIGNAL RECOGNITION PARTICLE 19 KDA PROTEIN"/>
    <property type="match status" value="1"/>
</dbReference>
<keyword evidence="4" id="KW-0687">Ribonucleoprotein</keyword>
<accession>A0A1B9ISW3</accession>
<protein>
    <submittedName>
        <fullName evidence="6">Signal recognition particle subunit SRP19</fullName>
    </submittedName>
</protein>
<feature type="compositionally biased region" description="Basic residues" evidence="5">
    <location>
        <begin position="277"/>
        <end position="287"/>
    </location>
</feature>
<dbReference type="InterPro" id="IPR036521">
    <property type="entry name" value="SRP19-like_sf"/>
</dbReference>
<sequence length="379" mass="41414">MPTVEDYFDDDTDIPLPSSSKPRALPDTGMRGALLEEISGDEDDMDFSKLAEQSRGIFGEGVNAPPPPSGGGNGKGKLVERSQDNELRPSGSGSGGPNINPNTPMGGFMGDMMKLQAAEDERLERLRKQFGTANVAKDPSVYKGWNTVYPLYFDAKVSINDGRRVPRSSSLWWPQATQIAQACRVLGLPSVLEPDRCHPADWENPGRVKVQITRDGKFFNPIIKNRTELYKHLSDQIRQRNPSIIFDPSTAPSKRSYKPSTSTKQPSSSKTATDKGKGKKKPQGKGKGKQDIQKKVIPLPKLPTRPPLAPQPIPVLDDRLPLHSPVVPAGVAVAAIKRDRDNEKEAKKKGLSLGGSEEGAGGQKEKMPKMKRVVVRGKR</sequence>
<feature type="compositionally biased region" description="Gly residues" evidence="5">
    <location>
        <begin position="352"/>
        <end position="362"/>
    </location>
</feature>
<evidence type="ECO:0000313" key="7">
    <source>
        <dbReference type="Proteomes" id="UP000092583"/>
    </source>
</evidence>
<keyword evidence="7" id="KW-1185">Reference proteome</keyword>
<dbReference type="GO" id="GO:0006617">
    <property type="term" value="P:SRP-dependent cotranslational protein targeting to membrane, signal sequence recognition"/>
    <property type="evidence" value="ECO:0007669"/>
    <property type="project" value="TreeGrafter"/>
</dbReference>